<dbReference type="PANTHER" id="PTHR30033:SF1">
    <property type="entry name" value="FLAGELLAR HOOK-ASSOCIATED PROTEIN 1"/>
    <property type="match status" value="1"/>
</dbReference>
<feature type="domain" description="Flagellar basal body rod protein N-terminal" evidence="8">
    <location>
        <begin position="13"/>
        <end position="38"/>
    </location>
</feature>
<keyword evidence="11" id="KW-0282">Flagellum</keyword>
<sequence>MVSTFHGLETSKRSLLTQSTALNTVGHNISNASTVGYTRQRVNLTNADPVYAPGFNRVHTPGQIGTGVQYSSITRVRDSYLDMQYRRENQDYGYYSIYNATMESIQTIINEPSDNGVSAVMDKFWNSLEVLNRDPNLLSARVDFIGNAKNLADTFNKIGTSLNTLESDINSNTTIKLNQANNLLNDISSLNDTIRKIEMLGDNANDYRDQRDVLLDELSKIVDVQYTEDVNGMVNVFSGGVQVIAGTQVTALTATDVPNITGGEIAGYAKSLEDIQLVRNQLNALVDTFIRGEIEITMPNGYRTSSDMIAENDVQVKDAAGNITTYAAGDTIPAGSNITSSVTFKVNGFNGVHELGYSLNSPAETGIPFFTSKDNTVPFTIENIQVNAEILADTNKVAASGQYELDGTDMKTIKGNSDVALALTSLRDAKFVYPVALTSMSSGTTDDYFRAFVSDLGTRADVAITNYDRSGNLLDNVEIRRQSVSGVSIDEELTDMIRFQHAYNAAARSMTVVDEMLDRIINSMGIVGR</sequence>
<dbReference type="EMBL" id="BOSE01000012">
    <property type="protein sequence ID" value="GIP19089.1"/>
    <property type="molecule type" value="Genomic_DNA"/>
</dbReference>
<dbReference type="GO" id="GO:0044780">
    <property type="term" value="P:bacterial-type flagellum assembly"/>
    <property type="evidence" value="ECO:0007669"/>
    <property type="project" value="InterPro"/>
</dbReference>
<comment type="subcellular location">
    <subcellularLocation>
        <location evidence="1 7">Bacterial flagellum</location>
    </subcellularLocation>
    <subcellularLocation>
        <location evidence="2 7">Secreted</location>
    </subcellularLocation>
</comment>
<evidence type="ECO:0000259" key="9">
    <source>
        <dbReference type="Pfam" id="PF06429"/>
    </source>
</evidence>
<dbReference type="Pfam" id="PF06429">
    <property type="entry name" value="Flg_bbr_C"/>
    <property type="match status" value="1"/>
</dbReference>
<comment type="caution">
    <text evidence="11">The sequence shown here is derived from an EMBL/GenBank/DDBJ whole genome shotgun (WGS) entry which is preliminary data.</text>
</comment>
<evidence type="ECO:0000256" key="3">
    <source>
        <dbReference type="ARBA" id="ARBA00009677"/>
    </source>
</evidence>
<dbReference type="InterPro" id="IPR001444">
    <property type="entry name" value="Flag_bb_rod_N"/>
</dbReference>
<dbReference type="AlphaFoldDB" id="A0A920D1M9"/>
<dbReference type="GO" id="GO:0005198">
    <property type="term" value="F:structural molecule activity"/>
    <property type="evidence" value="ECO:0007669"/>
    <property type="project" value="UniProtKB-UniRule"/>
</dbReference>
<reference evidence="11" key="1">
    <citation type="submission" date="2021-03" db="EMBL/GenBank/DDBJ databases">
        <title>Antimicrobial resistance genes in bacteria isolated from Japanese honey, and their potential for conferring macrolide and lincosamide resistance in the American foulbrood pathogen Paenibacillus larvae.</title>
        <authorList>
            <person name="Okamoto M."/>
            <person name="Kumagai M."/>
            <person name="Kanamori H."/>
            <person name="Takamatsu D."/>
        </authorList>
    </citation>
    <scope>NUCLEOTIDE SEQUENCE</scope>
    <source>
        <strain evidence="11">J40TS1</strain>
    </source>
</reference>
<evidence type="ECO:0000256" key="2">
    <source>
        <dbReference type="ARBA" id="ARBA00004613"/>
    </source>
</evidence>
<evidence type="ECO:0000313" key="12">
    <source>
        <dbReference type="Proteomes" id="UP000683139"/>
    </source>
</evidence>
<dbReference type="SUPFAM" id="SSF64518">
    <property type="entry name" value="Phase 1 flagellin"/>
    <property type="match status" value="1"/>
</dbReference>
<keyword evidence="12" id="KW-1185">Reference proteome</keyword>
<evidence type="ECO:0000256" key="6">
    <source>
        <dbReference type="ARBA" id="ARBA00023143"/>
    </source>
</evidence>
<name>A0A920D1M9_9BACL</name>
<keyword evidence="11" id="KW-0966">Cell projection</keyword>
<dbReference type="GO" id="GO:0005576">
    <property type="term" value="C:extracellular region"/>
    <property type="evidence" value="ECO:0007669"/>
    <property type="project" value="UniProtKB-SubCell"/>
</dbReference>
<dbReference type="NCBIfam" id="TIGR02492">
    <property type="entry name" value="flgK_ends"/>
    <property type="match status" value="1"/>
</dbReference>
<evidence type="ECO:0000259" key="8">
    <source>
        <dbReference type="Pfam" id="PF00460"/>
    </source>
</evidence>
<dbReference type="PANTHER" id="PTHR30033">
    <property type="entry name" value="FLAGELLAR HOOK-ASSOCIATED PROTEIN 1"/>
    <property type="match status" value="1"/>
</dbReference>
<keyword evidence="5 7" id="KW-0964">Secreted</keyword>
<dbReference type="InterPro" id="IPR053927">
    <property type="entry name" value="FlgK_helical"/>
</dbReference>
<evidence type="ECO:0000256" key="5">
    <source>
        <dbReference type="ARBA" id="ARBA00022525"/>
    </source>
</evidence>
<dbReference type="Pfam" id="PF00460">
    <property type="entry name" value="Flg_bb_rod"/>
    <property type="match status" value="1"/>
</dbReference>
<feature type="domain" description="Flagellar hook-associated protein FlgK helical" evidence="10">
    <location>
        <begin position="103"/>
        <end position="370"/>
    </location>
</feature>
<dbReference type="PRINTS" id="PR01005">
    <property type="entry name" value="FLGHOOKAP1"/>
</dbReference>
<dbReference type="Pfam" id="PF22638">
    <property type="entry name" value="FlgK_D1"/>
    <property type="match status" value="1"/>
</dbReference>
<evidence type="ECO:0000313" key="11">
    <source>
        <dbReference type="EMBL" id="GIP19089.1"/>
    </source>
</evidence>
<dbReference type="InterPro" id="IPR002371">
    <property type="entry name" value="FlgK"/>
</dbReference>
<evidence type="ECO:0000256" key="1">
    <source>
        <dbReference type="ARBA" id="ARBA00004365"/>
    </source>
</evidence>
<keyword evidence="6 7" id="KW-0975">Bacterial flagellum</keyword>
<evidence type="ECO:0000259" key="10">
    <source>
        <dbReference type="Pfam" id="PF22638"/>
    </source>
</evidence>
<protein>
    <recommendedName>
        <fullName evidence="4 7">Flagellar hook-associated protein 1</fullName>
        <shortName evidence="7">HAP1</shortName>
    </recommendedName>
</protein>
<dbReference type="InterPro" id="IPR010930">
    <property type="entry name" value="Flg_bb/hook_C_dom"/>
</dbReference>
<evidence type="ECO:0000256" key="4">
    <source>
        <dbReference type="ARBA" id="ARBA00016244"/>
    </source>
</evidence>
<proteinExistence type="inferred from homology"/>
<keyword evidence="11" id="KW-0969">Cilium</keyword>
<dbReference type="Proteomes" id="UP000683139">
    <property type="component" value="Unassembled WGS sequence"/>
</dbReference>
<feature type="domain" description="Flagellar basal-body/hook protein C-terminal" evidence="9">
    <location>
        <begin position="484"/>
        <end position="522"/>
    </location>
</feature>
<accession>A0A920D1M9</accession>
<comment type="similarity">
    <text evidence="3 7">Belongs to the flagella basal body rod proteins family.</text>
</comment>
<evidence type="ECO:0000256" key="7">
    <source>
        <dbReference type="RuleBase" id="RU362065"/>
    </source>
</evidence>
<dbReference type="RefSeq" id="WP_213519746.1">
    <property type="nucleotide sequence ID" value="NZ_BOSE01000012.1"/>
</dbReference>
<dbReference type="GO" id="GO:0009424">
    <property type="term" value="C:bacterial-type flagellum hook"/>
    <property type="evidence" value="ECO:0007669"/>
    <property type="project" value="UniProtKB-UniRule"/>
</dbReference>
<organism evidence="11 12">
    <name type="scientific">Paenibacillus montaniterrae</name>
    <dbReference type="NCBI Taxonomy" id="429341"/>
    <lineage>
        <taxon>Bacteria</taxon>
        <taxon>Bacillati</taxon>
        <taxon>Bacillota</taxon>
        <taxon>Bacilli</taxon>
        <taxon>Bacillales</taxon>
        <taxon>Paenibacillaceae</taxon>
        <taxon>Paenibacillus</taxon>
    </lineage>
</organism>
<gene>
    <name evidence="7 11" type="primary">flgK</name>
    <name evidence="11" type="ORF">J40TS1_47310</name>
</gene>